<dbReference type="EMBL" id="LHYA01000054">
    <property type="protein sequence ID" value="KXB02947.1"/>
    <property type="molecule type" value="Genomic_DNA"/>
</dbReference>
<organism evidence="2 3">
    <name type="scientific">candidate division MSBL1 archaeon SCGC-AAA261G05</name>
    <dbReference type="NCBI Taxonomy" id="1698276"/>
    <lineage>
        <taxon>Archaea</taxon>
        <taxon>Methanobacteriati</taxon>
        <taxon>Methanobacteriota</taxon>
        <taxon>candidate division MSBL1</taxon>
    </lineage>
</organism>
<keyword evidence="1" id="KW-0812">Transmembrane</keyword>
<dbReference type="Proteomes" id="UP000070405">
    <property type="component" value="Unassembled WGS sequence"/>
</dbReference>
<dbReference type="InterPro" id="IPR027417">
    <property type="entry name" value="P-loop_NTPase"/>
</dbReference>
<dbReference type="AlphaFoldDB" id="A0A133V973"/>
<feature type="non-terminal residue" evidence="2">
    <location>
        <position position="1"/>
    </location>
</feature>
<reference evidence="2 3" key="1">
    <citation type="journal article" date="2016" name="Sci. Rep.">
        <title>Metabolic traits of an uncultured archaeal lineage -MSBL1- from brine pools of the Red Sea.</title>
        <authorList>
            <person name="Mwirichia R."/>
            <person name="Alam I."/>
            <person name="Rashid M."/>
            <person name="Vinu M."/>
            <person name="Ba-Alawi W."/>
            <person name="Anthony Kamau A."/>
            <person name="Kamanda Ngugi D."/>
            <person name="Goker M."/>
            <person name="Klenk H.P."/>
            <person name="Bajic V."/>
            <person name="Stingl U."/>
        </authorList>
    </citation>
    <scope>NUCLEOTIDE SEQUENCE [LARGE SCALE GENOMIC DNA]</scope>
    <source>
        <strain evidence="2">SCGC-AAA261G05</strain>
    </source>
</reference>
<protein>
    <recommendedName>
        <fullName evidence="4">Thymidylate kinase-like domain-containing protein</fullName>
    </recommendedName>
</protein>
<keyword evidence="1" id="KW-0472">Membrane</keyword>
<gene>
    <name evidence="2" type="ORF">AKJ47_03095</name>
</gene>
<evidence type="ECO:0000313" key="2">
    <source>
        <dbReference type="EMBL" id="KXB02947.1"/>
    </source>
</evidence>
<keyword evidence="3" id="KW-1185">Reference proteome</keyword>
<accession>A0A133V973</accession>
<comment type="caution">
    <text evidence="2">The sequence shown here is derived from an EMBL/GenBank/DDBJ whole genome shotgun (WGS) entry which is preliminary data.</text>
</comment>
<proteinExistence type="predicted"/>
<evidence type="ECO:0000256" key="1">
    <source>
        <dbReference type="SAM" id="Phobius"/>
    </source>
</evidence>
<evidence type="ECO:0008006" key="4">
    <source>
        <dbReference type="Google" id="ProtNLM"/>
    </source>
</evidence>
<evidence type="ECO:0000313" key="3">
    <source>
        <dbReference type="Proteomes" id="UP000070405"/>
    </source>
</evidence>
<keyword evidence="1" id="KW-1133">Transmembrane helix</keyword>
<feature type="transmembrane region" description="Helical" evidence="1">
    <location>
        <begin position="54"/>
        <end position="76"/>
    </location>
</feature>
<name>A0A133V973_9EURY</name>
<sequence>NKKVKYGWMRGTHTFSSVVARFLSLFSRFEGADNPYYNIRIPEKMRRGWQILEFISALPVILFKFVIPSLLGYWVIGDRYIPDLIAWISLTTKDETFLKKFEARILLALSHKAEYRIHITAHPRKLTKRRKMREEEIEANLSLREMMIYDEIETKINAQRIDTSCESVGRSLEKLLKFIK</sequence>
<dbReference type="Gene3D" id="3.40.50.300">
    <property type="entry name" value="P-loop containing nucleotide triphosphate hydrolases"/>
    <property type="match status" value="1"/>
</dbReference>